<accession>A0A1B0BFA4</accession>
<evidence type="ECO:0000256" key="1">
    <source>
        <dbReference type="SAM" id="Phobius"/>
    </source>
</evidence>
<name>A0A1B0BFA4_9MUSC</name>
<dbReference type="EnsemblMetazoa" id="GPPI028193-RA">
    <property type="protein sequence ID" value="GPPI028193-PA"/>
    <property type="gene ID" value="GPPI028193"/>
</dbReference>
<sequence length="89" mass="10232">MSHSFYMDDKIKSVQCIEEVVAEIFMKDVKMQFGIGKYKSRNIYKVSRNCFINCASQLFDNLAHHSPRSAGVMSVLVHFVYIVSALCYI</sequence>
<organism evidence="2 3">
    <name type="scientific">Glossina palpalis gambiensis</name>
    <dbReference type="NCBI Taxonomy" id="67801"/>
    <lineage>
        <taxon>Eukaryota</taxon>
        <taxon>Metazoa</taxon>
        <taxon>Ecdysozoa</taxon>
        <taxon>Arthropoda</taxon>
        <taxon>Hexapoda</taxon>
        <taxon>Insecta</taxon>
        <taxon>Pterygota</taxon>
        <taxon>Neoptera</taxon>
        <taxon>Endopterygota</taxon>
        <taxon>Diptera</taxon>
        <taxon>Brachycera</taxon>
        <taxon>Muscomorpha</taxon>
        <taxon>Hippoboscoidea</taxon>
        <taxon>Glossinidae</taxon>
        <taxon>Glossina</taxon>
    </lineage>
</organism>
<proteinExistence type="predicted"/>
<protein>
    <submittedName>
        <fullName evidence="2">Uncharacterized protein</fullName>
    </submittedName>
</protein>
<evidence type="ECO:0000313" key="2">
    <source>
        <dbReference type="EnsemblMetazoa" id="GPPI028193-PA"/>
    </source>
</evidence>
<dbReference type="VEuPathDB" id="VectorBase:GPPI028193"/>
<keyword evidence="1" id="KW-0812">Transmembrane</keyword>
<keyword evidence="1" id="KW-1133">Transmembrane helix</keyword>
<dbReference type="EMBL" id="JXJN01013339">
    <property type="status" value="NOT_ANNOTATED_CDS"/>
    <property type="molecule type" value="Genomic_DNA"/>
</dbReference>
<reference evidence="2" key="2">
    <citation type="submission" date="2020-05" db="UniProtKB">
        <authorList>
            <consortium name="EnsemblMetazoa"/>
        </authorList>
    </citation>
    <scope>IDENTIFICATION</scope>
    <source>
        <strain evidence="2">IAEA</strain>
    </source>
</reference>
<reference evidence="3" key="1">
    <citation type="submission" date="2015-01" db="EMBL/GenBank/DDBJ databases">
        <authorList>
            <person name="Aksoy S."/>
            <person name="Warren W."/>
            <person name="Wilson R.K."/>
        </authorList>
    </citation>
    <scope>NUCLEOTIDE SEQUENCE [LARGE SCALE GENOMIC DNA]</scope>
    <source>
        <strain evidence="3">IAEA</strain>
    </source>
</reference>
<dbReference type="AlphaFoldDB" id="A0A1B0BFA4"/>
<evidence type="ECO:0000313" key="3">
    <source>
        <dbReference type="Proteomes" id="UP000092460"/>
    </source>
</evidence>
<keyword evidence="3" id="KW-1185">Reference proteome</keyword>
<dbReference type="Proteomes" id="UP000092460">
    <property type="component" value="Unassembled WGS sequence"/>
</dbReference>
<keyword evidence="1" id="KW-0472">Membrane</keyword>
<feature type="transmembrane region" description="Helical" evidence="1">
    <location>
        <begin position="70"/>
        <end position="88"/>
    </location>
</feature>